<evidence type="ECO:0000313" key="7">
    <source>
        <dbReference type="Proteomes" id="UP000243498"/>
    </source>
</evidence>
<dbReference type="PANTHER" id="PTHR31836">
    <property type="match status" value="1"/>
</dbReference>
<dbReference type="InterPro" id="IPR051477">
    <property type="entry name" value="Expansin_CellWall"/>
</dbReference>
<dbReference type="InterPro" id="IPR036908">
    <property type="entry name" value="RlpA-like_sf"/>
</dbReference>
<dbReference type="PANTHER" id="PTHR31836:SF28">
    <property type="entry name" value="SRCR DOMAIN-CONTAINING PROTEIN-RELATED"/>
    <property type="match status" value="1"/>
</dbReference>
<dbReference type="Proteomes" id="UP000243498">
    <property type="component" value="Unassembled WGS sequence"/>
</dbReference>
<organism evidence="5 7">
    <name type="scientific">Metarhizium rileyi (strain RCEF 4871)</name>
    <name type="common">Nomuraea rileyi</name>
    <dbReference type="NCBI Taxonomy" id="1649241"/>
    <lineage>
        <taxon>Eukaryota</taxon>
        <taxon>Fungi</taxon>
        <taxon>Dikarya</taxon>
        <taxon>Ascomycota</taxon>
        <taxon>Pezizomycotina</taxon>
        <taxon>Sordariomycetes</taxon>
        <taxon>Hypocreomycetidae</taxon>
        <taxon>Hypocreales</taxon>
        <taxon>Clavicipitaceae</taxon>
        <taxon>Metarhizium</taxon>
    </lineage>
</organism>
<dbReference type="EMBL" id="SBHS01000007">
    <property type="protein sequence ID" value="TWU75719.1"/>
    <property type="molecule type" value="Genomic_DNA"/>
</dbReference>
<dbReference type="OMA" id="CGKNITA"/>
<reference evidence="8" key="2">
    <citation type="submission" date="2018-12" db="EMBL/GenBank/DDBJ databases">
        <title>The complete genome of Metarhizium rileyi, a key fungal pathogen of Lepidoptera.</title>
        <authorList>
            <person name="Binneck E."/>
            <person name="Lastra C.C.L."/>
            <person name="Sosa-Gomez D.R."/>
        </authorList>
    </citation>
    <scope>NUCLEOTIDE SEQUENCE [LARGE SCALE GENOMIC DNA]</scope>
    <source>
        <strain evidence="8">Cep018-CH2</strain>
    </source>
</reference>
<feature type="signal peptide" evidence="3">
    <location>
        <begin position="1"/>
        <end position="17"/>
    </location>
</feature>
<comment type="caution">
    <text evidence="5">The sequence shown here is derived from an EMBL/GenBank/DDBJ whole genome shotgun (WGS) entry which is preliminary data.</text>
</comment>
<dbReference type="InterPro" id="IPR009009">
    <property type="entry name" value="RlpA-like_DPBB"/>
</dbReference>
<accession>A0A167EP74</accession>
<feature type="compositionally biased region" description="Low complexity" evidence="2">
    <location>
        <begin position="45"/>
        <end position="61"/>
    </location>
</feature>
<sequence length="170" mass="17034">MVFIAITAIFLAATALAGPLVTPTVHIGPLATPTAPAGPPPVPAAPSNNPAAPINTPTPGADKPAGQFTGDSTYYEPGLGACGTTNSAAELIAAIPVSMYAKEHCGQQIIIKAGGNTITVTAVDKCMGCKAGDLDLSPEAFRRLFGSLDKGRAPIQWSWGSSQGGAAAHA</sequence>
<keyword evidence="7" id="KW-1185">Reference proteome</keyword>
<dbReference type="SUPFAM" id="SSF50685">
    <property type="entry name" value="Barwin-like endoglucanases"/>
    <property type="match status" value="1"/>
</dbReference>
<reference evidence="6" key="3">
    <citation type="journal article" date="2019" name="Microbiol. Resour. Announc.">
        <title>Genome Sequence of Metarhizium rileyi, a Microbial Control Agent for Lepidoptera.</title>
        <authorList>
            <person name="Binneck E."/>
            <person name="Lastra C.C.L."/>
            <person name="Sosa-Gomez D.R."/>
        </authorList>
    </citation>
    <scope>NUCLEOTIDE SEQUENCE</scope>
    <source>
        <strain evidence="6">Cep018-CH2</strain>
    </source>
</reference>
<feature type="region of interest" description="Disordered" evidence="2">
    <location>
        <begin position="36"/>
        <end position="69"/>
    </location>
</feature>
<proteinExistence type="predicted"/>
<feature type="chain" id="PRO_5007885913" evidence="3">
    <location>
        <begin position="18"/>
        <end position="170"/>
    </location>
</feature>
<protein>
    <submittedName>
        <fullName evidence="5">Expansin module family protein</fullName>
    </submittedName>
</protein>
<evidence type="ECO:0000313" key="6">
    <source>
        <dbReference type="EMBL" id="TWU75719.1"/>
    </source>
</evidence>
<reference evidence="5 7" key="1">
    <citation type="journal article" date="2016" name="Genome Biol. Evol.">
        <title>Divergent and convergent evolution of fungal pathogenicity.</title>
        <authorList>
            <person name="Shang Y."/>
            <person name="Xiao G."/>
            <person name="Zheng P."/>
            <person name="Cen K."/>
            <person name="Zhan S."/>
            <person name="Wang C."/>
        </authorList>
    </citation>
    <scope>NUCLEOTIDE SEQUENCE [LARGE SCALE GENOMIC DNA]</scope>
    <source>
        <strain evidence="5 7">RCEF 4871</strain>
    </source>
</reference>
<accession>A0A5C6GE62</accession>
<evidence type="ECO:0000256" key="2">
    <source>
        <dbReference type="SAM" id="MobiDB-lite"/>
    </source>
</evidence>
<evidence type="ECO:0000259" key="4">
    <source>
        <dbReference type="Pfam" id="PF03330"/>
    </source>
</evidence>
<evidence type="ECO:0000256" key="3">
    <source>
        <dbReference type="SAM" id="SignalP"/>
    </source>
</evidence>
<dbReference type="Proteomes" id="UP000317257">
    <property type="component" value="Unassembled WGS sequence"/>
</dbReference>
<dbReference type="STRING" id="1081105.A0A167EP74"/>
<dbReference type="EMBL" id="AZHC01000010">
    <property type="protein sequence ID" value="OAA44231.1"/>
    <property type="molecule type" value="Genomic_DNA"/>
</dbReference>
<evidence type="ECO:0000313" key="8">
    <source>
        <dbReference type="Proteomes" id="UP000317257"/>
    </source>
</evidence>
<dbReference type="CDD" id="cd22191">
    <property type="entry name" value="DPBB_RlpA_EXP_N-like"/>
    <property type="match status" value="1"/>
</dbReference>
<feature type="domain" description="RlpA-like protein double-psi beta-barrel" evidence="4">
    <location>
        <begin position="69"/>
        <end position="156"/>
    </location>
</feature>
<gene>
    <name evidence="6" type="ORF">ED733_007642</name>
    <name evidence="5" type="ORF">NOR_03959</name>
</gene>
<dbReference type="AlphaFoldDB" id="A0A167EP74"/>
<evidence type="ECO:0000313" key="5">
    <source>
        <dbReference type="EMBL" id="OAA44231.1"/>
    </source>
</evidence>
<evidence type="ECO:0000256" key="1">
    <source>
        <dbReference type="ARBA" id="ARBA00022729"/>
    </source>
</evidence>
<dbReference type="OrthoDB" id="406505at2759"/>
<name>A0A167EP74_METRR</name>
<dbReference type="Gene3D" id="2.40.40.10">
    <property type="entry name" value="RlpA-like domain"/>
    <property type="match status" value="1"/>
</dbReference>
<keyword evidence="1 3" id="KW-0732">Signal</keyword>
<dbReference type="Pfam" id="PF03330">
    <property type="entry name" value="DPBB_1"/>
    <property type="match status" value="1"/>
</dbReference>